<dbReference type="AlphaFoldDB" id="A0A6J4KFV3"/>
<organism evidence="2">
    <name type="scientific">uncultured Friedmanniella sp</name>
    <dbReference type="NCBI Taxonomy" id="335381"/>
    <lineage>
        <taxon>Bacteria</taxon>
        <taxon>Bacillati</taxon>
        <taxon>Actinomycetota</taxon>
        <taxon>Actinomycetes</taxon>
        <taxon>Propionibacteriales</taxon>
        <taxon>Nocardioidaceae</taxon>
        <taxon>Friedmanniella</taxon>
        <taxon>environmental samples</taxon>
    </lineage>
</organism>
<evidence type="ECO:0000313" key="2">
    <source>
        <dbReference type="EMBL" id="CAA9304586.1"/>
    </source>
</evidence>
<dbReference type="Pfam" id="PF01636">
    <property type="entry name" value="APH"/>
    <property type="match status" value="1"/>
</dbReference>
<dbReference type="InterPro" id="IPR002575">
    <property type="entry name" value="Aminoglycoside_PTrfase"/>
</dbReference>
<proteinExistence type="predicted"/>
<name>A0A6J4KFV3_9ACTN</name>
<reference evidence="2" key="1">
    <citation type="submission" date="2020-02" db="EMBL/GenBank/DDBJ databases">
        <authorList>
            <person name="Meier V. D."/>
        </authorList>
    </citation>
    <scope>NUCLEOTIDE SEQUENCE</scope>
    <source>
        <strain evidence="2">AVDCRST_MAG61</strain>
    </source>
</reference>
<accession>A0A6J4KFV3</accession>
<feature type="domain" description="Aminoglycoside phosphotransferase" evidence="1">
    <location>
        <begin position="123"/>
        <end position="167"/>
    </location>
</feature>
<protein>
    <submittedName>
        <fullName evidence="2">Trifolitoxin immunity protein</fullName>
    </submittedName>
</protein>
<dbReference type="EMBL" id="CADCTT010000184">
    <property type="protein sequence ID" value="CAA9304586.1"/>
    <property type="molecule type" value="Genomic_DNA"/>
</dbReference>
<evidence type="ECO:0000259" key="1">
    <source>
        <dbReference type="Pfam" id="PF01636"/>
    </source>
</evidence>
<dbReference type="Gene3D" id="3.90.1200.10">
    <property type="match status" value="1"/>
</dbReference>
<gene>
    <name evidence="2" type="ORF">AVDCRST_MAG61-1308</name>
</gene>
<sequence length="261" mass="28787">MSKAEVPLEGGVANRGLVVRVGNTVRRPQRSTGAATHALLGHLEASGFEGAPRFLGIDAQGREVLTYIEGEAATRPYPAWALEDDTLRSVAQLLRRYHDAVESFDPRPHVWPPSPPGPYAGTLVSHNDPNLDNVVFRGRRAVAFIDFDLASPGSAVWDVAAAARLWAPLMADSDIDDARRGRSLTRLWTFVDSYGAEGLDPERLVDAVLLNHTWLYDVVRSGAEAGNGGFGDYWRAVGARVERTHRWYQVNRRSLVEALHR</sequence>
<dbReference type="InterPro" id="IPR011009">
    <property type="entry name" value="Kinase-like_dom_sf"/>
</dbReference>
<dbReference type="SUPFAM" id="SSF56112">
    <property type="entry name" value="Protein kinase-like (PK-like)"/>
    <property type="match status" value="1"/>
</dbReference>